<evidence type="ECO:0000256" key="2">
    <source>
        <dbReference type="SAM" id="Phobius"/>
    </source>
</evidence>
<accession>A0ABP7I6E0</accession>
<keyword evidence="2" id="KW-0812">Transmembrane</keyword>
<feature type="region of interest" description="Disordered" evidence="1">
    <location>
        <begin position="291"/>
        <end position="315"/>
    </location>
</feature>
<feature type="transmembrane region" description="Helical" evidence="2">
    <location>
        <begin position="210"/>
        <end position="228"/>
    </location>
</feature>
<reference evidence="4" key="1">
    <citation type="journal article" date="2019" name="Int. J. Syst. Evol. Microbiol.">
        <title>The Global Catalogue of Microorganisms (GCM) 10K type strain sequencing project: providing services to taxonomists for standard genome sequencing and annotation.</title>
        <authorList>
            <consortium name="The Broad Institute Genomics Platform"/>
            <consortium name="The Broad Institute Genome Sequencing Center for Infectious Disease"/>
            <person name="Wu L."/>
            <person name="Ma J."/>
        </authorList>
    </citation>
    <scope>NUCLEOTIDE SEQUENCE [LARGE SCALE GENOMIC DNA]</scope>
    <source>
        <strain evidence="4">JCM 17138</strain>
    </source>
</reference>
<protein>
    <submittedName>
        <fullName evidence="3">Uncharacterized protein</fullName>
    </submittedName>
</protein>
<gene>
    <name evidence="3" type="ORF">GCM10022403_051010</name>
</gene>
<comment type="caution">
    <text evidence="3">The sequence shown here is derived from an EMBL/GenBank/DDBJ whole genome shotgun (WGS) entry which is preliminary data.</text>
</comment>
<evidence type="ECO:0000256" key="1">
    <source>
        <dbReference type="SAM" id="MobiDB-lite"/>
    </source>
</evidence>
<sequence length="315" mass="33959">MREVFDGADAERKPKGLKELAHPANDVAYKLFRETYPEQHMHLQVALGAAQRTFDRSTRQNVQHALRCVVRTVLEDPRLTPERDEYLAAYLDQEVAEMHGWLRQDSVTAVSRGLNTGLAVGAAAGTVLLAAPILWGVPVLHLMGITLNCGNRWSLLGAFVAGGVGAFGAVLSVLVRLRLSVEQLAGRQTVGQEKIVVPGRQLARSMRHEGVYRVFVGWILAVAVYFLLTGGIVPVFELPATAAEICPAPGHPGSAVKGTDFWGFWCAVGFVSGFNERWAFGILGRNSTTNSATNTATNSATGPATSRRTTGRPGD</sequence>
<keyword evidence="2" id="KW-0472">Membrane</keyword>
<feature type="transmembrane region" description="Helical" evidence="2">
    <location>
        <begin position="113"/>
        <end position="135"/>
    </location>
</feature>
<keyword evidence="2" id="KW-1133">Transmembrane helix</keyword>
<proteinExistence type="predicted"/>
<dbReference type="EMBL" id="BAABDE010000020">
    <property type="protein sequence ID" value="GAA3810973.1"/>
    <property type="molecule type" value="Genomic_DNA"/>
</dbReference>
<organism evidence="3 4">
    <name type="scientific">Streptomyces coacervatus</name>
    <dbReference type="NCBI Taxonomy" id="647381"/>
    <lineage>
        <taxon>Bacteria</taxon>
        <taxon>Bacillati</taxon>
        <taxon>Actinomycetota</taxon>
        <taxon>Actinomycetes</taxon>
        <taxon>Kitasatosporales</taxon>
        <taxon>Streptomycetaceae</taxon>
        <taxon>Streptomyces</taxon>
    </lineage>
</organism>
<keyword evidence="4" id="KW-1185">Reference proteome</keyword>
<feature type="transmembrane region" description="Helical" evidence="2">
    <location>
        <begin position="155"/>
        <end position="177"/>
    </location>
</feature>
<evidence type="ECO:0000313" key="3">
    <source>
        <dbReference type="EMBL" id="GAA3810973.1"/>
    </source>
</evidence>
<dbReference type="RefSeq" id="WP_275772086.1">
    <property type="nucleotide sequence ID" value="NZ_BAABDE010000020.1"/>
</dbReference>
<feature type="compositionally biased region" description="Low complexity" evidence="1">
    <location>
        <begin position="291"/>
        <end position="306"/>
    </location>
</feature>
<dbReference type="Proteomes" id="UP001501009">
    <property type="component" value="Unassembled WGS sequence"/>
</dbReference>
<name>A0ABP7I6E0_9ACTN</name>
<evidence type="ECO:0000313" key="4">
    <source>
        <dbReference type="Proteomes" id="UP001501009"/>
    </source>
</evidence>